<evidence type="ECO:0000256" key="3">
    <source>
        <dbReference type="ARBA" id="ARBA00022840"/>
    </source>
</evidence>
<dbReference type="InterPro" id="IPR003593">
    <property type="entry name" value="AAA+_ATPase"/>
</dbReference>
<dbReference type="PANTHER" id="PTHR42798">
    <property type="entry name" value="LIPOPROTEIN-RELEASING SYSTEM ATP-BINDING PROTEIN LOLD"/>
    <property type="match status" value="1"/>
</dbReference>
<accession>A0A7M1LIE8</accession>
<dbReference type="Proteomes" id="UP000594749">
    <property type="component" value="Chromosome"/>
</dbReference>
<keyword evidence="6" id="KW-1185">Reference proteome</keyword>
<dbReference type="Pfam" id="PF00005">
    <property type="entry name" value="ABC_tran"/>
    <property type="match status" value="1"/>
</dbReference>
<evidence type="ECO:0000256" key="2">
    <source>
        <dbReference type="ARBA" id="ARBA00022741"/>
    </source>
</evidence>
<sequence length="230" mass="26020">MDLKIKNLVLKVKNEENPILEVENLYLKSGENLVVTGESGAGKTTFLNLISLLEFPTSGEIYWGNVKTSTLNQTQKDRFRNLNFGIVMQNFHLIQNLSAIENIMLLNLFSTNKPVKKELAMHLLNEVGITNPNLKLKLYSRGQMQRIAIVRALSCAPKVLILDEPTASLDKFNSNLITNLLTNFTNKTNATMIVASHDETIKNSFKNILDIKKNESINWQSNTLQTKEEK</sequence>
<dbReference type="SMART" id="SM00382">
    <property type="entry name" value="AAA"/>
    <property type="match status" value="1"/>
</dbReference>
<dbReference type="EMBL" id="CP063078">
    <property type="protein sequence ID" value="QOQ88091.1"/>
    <property type="molecule type" value="Genomic_DNA"/>
</dbReference>
<comment type="similarity">
    <text evidence="1">Belongs to the ABC transporter superfamily.</text>
</comment>
<dbReference type="PROSITE" id="PS50893">
    <property type="entry name" value="ABC_TRANSPORTER_2"/>
    <property type="match status" value="1"/>
</dbReference>
<name>A0A7M1LIE8_9BACT</name>
<dbReference type="Gene3D" id="3.40.50.300">
    <property type="entry name" value="P-loop containing nucleotide triphosphate hydrolases"/>
    <property type="match status" value="1"/>
</dbReference>
<dbReference type="GO" id="GO:0016887">
    <property type="term" value="F:ATP hydrolysis activity"/>
    <property type="evidence" value="ECO:0007669"/>
    <property type="project" value="InterPro"/>
</dbReference>
<dbReference type="InterPro" id="IPR027417">
    <property type="entry name" value="P-loop_NTPase"/>
</dbReference>
<evidence type="ECO:0000256" key="1">
    <source>
        <dbReference type="ARBA" id="ARBA00005417"/>
    </source>
</evidence>
<feature type="domain" description="ABC transporter" evidence="4">
    <location>
        <begin position="3"/>
        <end position="230"/>
    </location>
</feature>
<dbReference type="AlphaFoldDB" id="A0A7M1LIE8"/>
<keyword evidence="3 5" id="KW-0067">ATP-binding</keyword>
<evidence type="ECO:0000313" key="6">
    <source>
        <dbReference type="Proteomes" id="UP000594749"/>
    </source>
</evidence>
<dbReference type="InterPro" id="IPR003439">
    <property type="entry name" value="ABC_transporter-like_ATP-bd"/>
</dbReference>
<keyword evidence="2" id="KW-0547">Nucleotide-binding</keyword>
<protein>
    <submittedName>
        <fullName evidence="5">ATP-binding cassette domain-containing protein</fullName>
    </submittedName>
</protein>
<evidence type="ECO:0000259" key="4">
    <source>
        <dbReference type="PROSITE" id="PS50893"/>
    </source>
</evidence>
<proteinExistence type="inferred from homology"/>
<dbReference type="RefSeq" id="WP_025801780.1">
    <property type="nucleotide sequence ID" value="NZ_CP053842.1"/>
</dbReference>
<gene>
    <name evidence="5" type="ORF">IMC76_04705</name>
</gene>
<dbReference type="PANTHER" id="PTHR42798:SF7">
    <property type="entry name" value="ALPHA-D-RIBOSE 1-METHYLPHOSPHONATE 5-TRIPHOSPHATE SYNTHASE SUBUNIT PHNL"/>
    <property type="match status" value="1"/>
</dbReference>
<dbReference type="GO" id="GO:0005524">
    <property type="term" value="F:ATP binding"/>
    <property type="evidence" value="ECO:0007669"/>
    <property type="project" value="UniProtKB-KW"/>
</dbReference>
<dbReference type="SUPFAM" id="SSF52540">
    <property type="entry name" value="P-loop containing nucleoside triphosphate hydrolases"/>
    <property type="match status" value="1"/>
</dbReference>
<dbReference type="OrthoDB" id="9809450at2"/>
<evidence type="ECO:0000313" key="5">
    <source>
        <dbReference type="EMBL" id="QOQ88091.1"/>
    </source>
</evidence>
<reference evidence="5 6" key="1">
    <citation type="submission" date="2020-10" db="EMBL/GenBank/DDBJ databases">
        <title>Campylobacter and Helicobacter PacBio genomes.</title>
        <authorList>
            <person name="Lane C."/>
        </authorList>
    </citation>
    <scope>NUCLEOTIDE SEQUENCE [LARGE SCALE GENOMIC DNA]</scope>
    <source>
        <strain evidence="5 6">2016D-0077</strain>
    </source>
</reference>
<organism evidence="5 6">
    <name type="scientific">Campylobacter corcagiensis</name>
    <dbReference type="NCBI Taxonomy" id="1448857"/>
    <lineage>
        <taxon>Bacteria</taxon>
        <taxon>Pseudomonadati</taxon>
        <taxon>Campylobacterota</taxon>
        <taxon>Epsilonproteobacteria</taxon>
        <taxon>Campylobacterales</taxon>
        <taxon>Campylobacteraceae</taxon>
        <taxon>Campylobacter</taxon>
    </lineage>
</organism>